<feature type="region of interest" description="Disordered" evidence="1">
    <location>
        <begin position="99"/>
        <end position="131"/>
    </location>
</feature>
<accession>A0A9Q8SNH8</accession>
<sequence>MNELENGKNYNYNINDAVAALFIAFNAARKVVVFPLAILAVRIENRFDVWRALSVLILGINAVNENEELDDQEKLRRGRRRGKTRRGRYARYKAVQATRASKTIPRAPPSLPKTTPQALLSETRPDDPARGLQTCTCTCTWTWTWTWTWALTCALASRLIAVITPYTERPGTDTVLPLGAWLIAPSILNSLLLTCPRDPIVPSQGSQPQAHDRLEWTLEEHREGGPQGAACEAWGHMHMRIADPEGANPPLFGMSALCRTRKVEGACSQQAWPPSSFLGSFLAKRPRKQLVMVGNPGPRHGKHIAFICHFHHPWANLSKKNGTSSWMHLYFVPSSWRSAQKHTQKINPAVALSHEALSGTSRSHCLTLPPRHRLSSSTQLSNVRNQIDDGTCRKQPQRTYAVYDPTGSNARQINWRNKPSPPTIAVAVRLCIRILAAQLDEWIISSPDKDVVALRKYSSSPQLQLDKPASLSPCQLTARFSLLVFVDDSGPHTVGSDCLGTIKEPCIGKPIPAPTNHGLAFGSFAQFRHCEAINRLSSAFPESVDDVISTRQPGQLVSFVFIDSSLSLSSPLAVVVVTSHLNSLKWEWDNIWHQLQKPVSNHSLLISAVLGTVLQPPCATTIDIKRSYEIRLDGSRVAGDGGYCNPSYPYCLLDFRYRYALKEVENRFATNPSCARTEYMSMSSEIWRILDRLMHSYPEREKPTFSSRWLMRNISSAYQRLMYTKLRYRIPPEMRDAVAQSAPATSPTWVGFFCQMPFILQASARTNEWGIEKFRLLVGLWLISSPGVMPLATHTTYEVFVLRTDIPTGHEHLPAGPCHLLRLISAMTLLGPGLYDLSVFTRGAGRGPSLKDPNPKAFYEESHVTSPAGCCTKDPPPHRLESASPNWWSNSRHWKITPTKPRTLEFVILNITEALVRNIKEICHGACFQNERFLAGVRSMPAERRDFDQNNANSPTRLIRLICTCVTKTRYLTMHSRLDVGLVIDPTFKASRDGTAVVLTRDIGQKQGGRLILSRHGTINRISLSSRFFLMQAFAPFPSGKLEAQHDSCCIANTTDYRQHLVGGGSKPALDVDCAEMATAMAQPLSPAQDAQEEGLGSTLLLIITIQGGGGKRLSLFPSPFPTPSQLMDIPWKALRAVFKMVKEQQNSASLPLSTWSLQVPLHLHSQRGTRLFLCLSLGSIRLLGMNYHHLSSHELSSQVMLQSEEGSRLIIVVCLGQSKLSTVTRNGNQG</sequence>
<gene>
    <name evidence="2" type="ORF">CLUP02_06128</name>
</gene>
<dbReference type="EMBL" id="CP019475">
    <property type="protein sequence ID" value="UQC80644.1"/>
    <property type="molecule type" value="Genomic_DNA"/>
</dbReference>
<keyword evidence="3" id="KW-1185">Reference proteome</keyword>
<dbReference type="AlphaFoldDB" id="A0A9Q8SNH8"/>
<reference evidence="2" key="1">
    <citation type="journal article" date="2021" name="Mol. Plant Microbe Interact.">
        <title>Complete Genome Sequence of the Plant-Pathogenic Fungus Colletotrichum lupini.</title>
        <authorList>
            <person name="Baroncelli R."/>
            <person name="Pensec F."/>
            <person name="Da Lio D."/>
            <person name="Boufleur T."/>
            <person name="Vicente I."/>
            <person name="Sarrocco S."/>
            <person name="Picot A."/>
            <person name="Baraldi E."/>
            <person name="Sukno S."/>
            <person name="Thon M."/>
            <person name="Le Floch G."/>
        </authorList>
    </citation>
    <scope>NUCLEOTIDE SEQUENCE</scope>
    <source>
        <strain evidence="2">IMI 504893</strain>
    </source>
</reference>
<protein>
    <submittedName>
        <fullName evidence="2">Uncharacterized protein</fullName>
    </submittedName>
</protein>
<proteinExistence type="predicted"/>
<dbReference type="RefSeq" id="XP_049142274.1">
    <property type="nucleotide sequence ID" value="XM_049285131.1"/>
</dbReference>
<dbReference type="GeneID" id="73340141"/>
<evidence type="ECO:0000313" key="2">
    <source>
        <dbReference type="EMBL" id="UQC80644.1"/>
    </source>
</evidence>
<dbReference type="Proteomes" id="UP000830671">
    <property type="component" value="Chromosome 3"/>
</dbReference>
<name>A0A9Q8SNH8_9PEZI</name>
<dbReference type="KEGG" id="clup:CLUP02_06128"/>
<organism evidence="2 3">
    <name type="scientific">Colletotrichum lupini</name>
    <dbReference type="NCBI Taxonomy" id="145971"/>
    <lineage>
        <taxon>Eukaryota</taxon>
        <taxon>Fungi</taxon>
        <taxon>Dikarya</taxon>
        <taxon>Ascomycota</taxon>
        <taxon>Pezizomycotina</taxon>
        <taxon>Sordariomycetes</taxon>
        <taxon>Hypocreomycetidae</taxon>
        <taxon>Glomerellales</taxon>
        <taxon>Glomerellaceae</taxon>
        <taxon>Colletotrichum</taxon>
        <taxon>Colletotrichum acutatum species complex</taxon>
    </lineage>
</organism>
<evidence type="ECO:0000256" key="1">
    <source>
        <dbReference type="SAM" id="MobiDB-lite"/>
    </source>
</evidence>
<evidence type="ECO:0000313" key="3">
    <source>
        <dbReference type="Proteomes" id="UP000830671"/>
    </source>
</evidence>